<dbReference type="GO" id="GO:0000036">
    <property type="term" value="F:acyl carrier activity"/>
    <property type="evidence" value="ECO:0007669"/>
    <property type="project" value="TreeGrafter"/>
</dbReference>
<name>A0A7X9RUJ2_9BACT</name>
<dbReference type="Pfam" id="PF01643">
    <property type="entry name" value="Acyl-ACP_TE"/>
    <property type="match status" value="1"/>
</dbReference>
<gene>
    <name evidence="10" type="ORF">HHU12_13460</name>
</gene>
<dbReference type="InterPro" id="IPR002864">
    <property type="entry name" value="Acyl-ACP_thioesterase_NHD"/>
</dbReference>
<dbReference type="Proteomes" id="UP000576082">
    <property type="component" value="Unassembled WGS sequence"/>
</dbReference>
<evidence type="ECO:0000259" key="9">
    <source>
        <dbReference type="Pfam" id="PF20791"/>
    </source>
</evidence>
<evidence type="ECO:0000256" key="3">
    <source>
        <dbReference type="ARBA" id="ARBA00022801"/>
    </source>
</evidence>
<feature type="domain" description="Acyl-ACP thioesterase-like C-terminal" evidence="9">
    <location>
        <begin position="158"/>
        <end position="235"/>
    </location>
</feature>
<evidence type="ECO:0000259" key="8">
    <source>
        <dbReference type="Pfam" id="PF01643"/>
    </source>
</evidence>
<proteinExistence type="inferred from homology"/>
<sequence>MNKEIEGIWYEEQVVKSYQIGPNYTLKPTAISELFQEAAGNHSNAKKFGLRELMKVGKAWVLGTYKYEVFHWPKWTDQLSIETWVYDVQKFSSQRNFKILDEEGKLMIYGSSNWFGLDLKKRRPTSINEFEDCVHVREDLTTVGPPKRLKGVEKVDFSSEREASYSDLDPVNHVNNIRYFEWMLDSLPVEITQKKTLKAVEINYVAEVILGEKVKIVHEVLEEEDTKIISAIMKENKPACIIHSVWK</sequence>
<evidence type="ECO:0000256" key="1">
    <source>
        <dbReference type="ARBA" id="ARBA00006500"/>
    </source>
</evidence>
<feature type="domain" description="Acyl-ACP thioesterase N-terminal hotdog" evidence="8">
    <location>
        <begin position="14"/>
        <end position="129"/>
    </location>
</feature>
<evidence type="ECO:0000256" key="5">
    <source>
        <dbReference type="ARBA" id="ARBA00022946"/>
    </source>
</evidence>
<keyword evidence="7" id="KW-0275">Fatty acid biosynthesis</keyword>
<dbReference type="Gene3D" id="3.10.129.10">
    <property type="entry name" value="Hotdog Thioesterase"/>
    <property type="match status" value="2"/>
</dbReference>
<dbReference type="AlphaFoldDB" id="A0A7X9RUJ2"/>
<organism evidence="10 11">
    <name type="scientific">Flammeovirga aprica JL-4</name>
    <dbReference type="NCBI Taxonomy" id="694437"/>
    <lineage>
        <taxon>Bacteria</taxon>
        <taxon>Pseudomonadati</taxon>
        <taxon>Bacteroidota</taxon>
        <taxon>Cytophagia</taxon>
        <taxon>Cytophagales</taxon>
        <taxon>Flammeovirgaceae</taxon>
        <taxon>Flammeovirga</taxon>
    </lineage>
</organism>
<keyword evidence="6" id="KW-0443">Lipid metabolism</keyword>
<evidence type="ECO:0000256" key="2">
    <source>
        <dbReference type="ARBA" id="ARBA00022516"/>
    </source>
</evidence>
<keyword evidence="11" id="KW-1185">Reference proteome</keyword>
<dbReference type="InterPro" id="IPR029069">
    <property type="entry name" value="HotDog_dom_sf"/>
</dbReference>
<evidence type="ECO:0008006" key="12">
    <source>
        <dbReference type="Google" id="ProtNLM"/>
    </source>
</evidence>
<dbReference type="GO" id="GO:0016297">
    <property type="term" value="F:fatty acyl-[ACP] hydrolase activity"/>
    <property type="evidence" value="ECO:0007669"/>
    <property type="project" value="InterPro"/>
</dbReference>
<dbReference type="RefSeq" id="WP_169657262.1">
    <property type="nucleotide sequence ID" value="NZ_JABANE010000032.1"/>
</dbReference>
<evidence type="ECO:0000256" key="6">
    <source>
        <dbReference type="ARBA" id="ARBA00023098"/>
    </source>
</evidence>
<reference evidence="10 11" key="1">
    <citation type="submission" date="2020-04" db="EMBL/GenBank/DDBJ databases">
        <title>Flammeovirga sp. SR4, a novel species isolated from seawater.</title>
        <authorList>
            <person name="Wang X."/>
        </authorList>
    </citation>
    <scope>NUCLEOTIDE SEQUENCE [LARGE SCALE GENOMIC DNA]</scope>
    <source>
        <strain evidence="10 11">ATCC 23126</strain>
    </source>
</reference>
<evidence type="ECO:0000313" key="11">
    <source>
        <dbReference type="Proteomes" id="UP000576082"/>
    </source>
</evidence>
<evidence type="ECO:0000256" key="4">
    <source>
        <dbReference type="ARBA" id="ARBA00022832"/>
    </source>
</evidence>
<dbReference type="Pfam" id="PF20791">
    <property type="entry name" value="Acyl-ACP_TE_C"/>
    <property type="match status" value="1"/>
</dbReference>
<accession>A0A7X9RUJ2</accession>
<keyword evidence="4" id="KW-0276">Fatty acid metabolism</keyword>
<dbReference type="EMBL" id="JABANE010000032">
    <property type="protein sequence ID" value="NME68975.1"/>
    <property type="molecule type" value="Genomic_DNA"/>
</dbReference>
<comment type="caution">
    <text evidence="10">The sequence shown here is derived from an EMBL/GenBank/DDBJ whole genome shotgun (WGS) entry which is preliminary data.</text>
</comment>
<dbReference type="SUPFAM" id="SSF54637">
    <property type="entry name" value="Thioesterase/thiol ester dehydrase-isomerase"/>
    <property type="match status" value="2"/>
</dbReference>
<evidence type="ECO:0000256" key="7">
    <source>
        <dbReference type="ARBA" id="ARBA00023160"/>
    </source>
</evidence>
<keyword evidence="3" id="KW-0378">Hydrolase</keyword>
<comment type="similarity">
    <text evidence="1">Belongs to the acyl-ACP thioesterase family.</text>
</comment>
<protein>
    <recommendedName>
        <fullName evidence="12">Acyl-[acyl-carrier-protein] thioesterase</fullName>
    </recommendedName>
</protein>
<dbReference type="PANTHER" id="PTHR31727:SF6">
    <property type="entry name" value="OLEOYL-ACYL CARRIER PROTEIN THIOESTERASE 1, CHLOROPLASTIC"/>
    <property type="match status" value="1"/>
</dbReference>
<keyword evidence="2" id="KW-0444">Lipid biosynthesis</keyword>
<dbReference type="PANTHER" id="PTHR31727">
    <property type="entry name" value="OLEOYL-ACYL CARRIER PROTEIN THIOESTERASE 1, CHLOROPLASTIC"/>
    <property type="match status" value="1"/>
</dbReference>
<dbReference type="InterPro" id="IPR045023">
    <property type="entry name" value="FATA/B"/>
</dbReference>
<evidence type="ECO:0000313" key="10">
    <source>
        <dbReference type="EMBL" id="NME68975.1"/>
    </source>
</evidence>
<keyword evidence="5" id="KW-0809">Transit peptide</keyword>
<dbReference type="InterPro" id="IPR049427">
    <property type="entry name" value="Acyl-ACP_TE_C"/>
</dbReference>